<sequence>MQKSNTLFASIYGKIKLPFGFDYKISFQPRYETTKDYNFWSSNTLEGGSVRSGGYSTRADSSRYEYILDNLLHWNKQFGIHQFDVTLLYSAERNRGWYSKIANQGFVPNENLGFHGMQYGTSPAMETNDTQITGDAAMARLNYTLLDKYLITASVRRDGFSAFGTRQPRAVFPAAAIAWKISEEKFFNVGLISQMKLRLSWGVNGNRDIGAYSALAQLLSAMYYDGTNVQVGVYNTSLANPNLVWEKTKSINVGIDLSLLKNRIDMSMEYYDMTTTDLLMKRLLPEITGFKDITTNLGLLGNKGFEMTINTVNKETSGFSWRSGLVFSFNRNKIKRLFGDYKEETVDGKTVRTELPDYSNEWFPGQPIDRVWNYDVTGIWQTAEKDAAAVYKLQPGDFKATDVDGNGKYEALIDKQFIGYRQPRFRIGLRNEFTFLKNFTASIFLRSELGHIAPFAEGLRTGGSDTYDRRNTNDFPYWTPDNPTNEYARLNTNTNVFGGGIKVYKKLSFLRVQDVNVGYSLPSEFSKKLKVSSARIFASARNLLTFSKWPGWDPEAWDGGGNNVPMPKNFTVGLNLSL</sequence>
<dbReference type="GO" id="GO:0009279">
    <property type="term" value="C:cell outer membrane"/>
    <property type="evidence" value="ECO:0007669"/>
    <property type="project" value="UniProtKB-SubCell"/>
</dbReference>
<dbReference type="Gene3D" id="2.40.170.20">
    <property type="entry name" value="TonB-dependent receptor, beta-barrel domain"/>
    <property type="match status" value="1"/>
</dbReference>
<evidence type="ECO:0000256" key="2">
    <source>
        <dbReference type="ARBA" id="ARBA00023136"/>
    </source>
</evidence>
<dbReference type="InterPro" id="IPR036942">
    <property type="entry name" value="Beta-barrel_TonB_sf"/>
</dbReference>
<accession>A0AAU8FJP3</accession>
<evidence type="ECO:0000256" key="3">
    <source>
        <dbReference type="ARBA" id="ARBA00023237"/>
    </source>
</evidence>
<keyword evidence="3" id="KW-0998">Cell outer membrane</keyword>
<reference evidence="4" key="1">
    <citation type="submission" date="2024-06" db="EMBL/GenBank/DDBJ databases">
        <title>Sequencing and assembly of the genome of Dyadobacter sp. strain 676, a symbiont of Cyamopsis tetragonoloba.</title>
        <authorList>
            <person name="Guro P."/>
            <person name="Sazanova A."/>
            <person name="Kuznetsova I."/>
            <person name="Belimov A."/>
            <person name="Safronova V."/>
        </authorList>
    </citation>
    <scope>NUCLEOTIDE SEQUENCE</scope>
    <source>
        <strain evidence="4">676</strain>
    </source>
</reference>
<evidence type="ECO:0000256" key="1">
    <source>
        <dbReference type="ARBA" id="ARBA00004442"/>
    </source>
</evidence>
<keyword evidence="2" id="KW-0472">Membrane</keyword>
<organism evidence="4">
    <name type="scientific">Dyadobacter sp. 676</name>
    <dbReference type="NCBI Taxonomy" id="3088362"/>
    <lineage>
        <taxon>Bacteria</taxon>
        <taxon>Pseudomonadati</taxon>
        <taxon>Bacteroidota</taxon>
        <taxon>Cytophagia</taxon>
        <taxon>Cytophagales</taxon>
        <taxon>Spirosomataceae</taxon>
        <taxon>Dyadobacter</taxon>
    </lineage>
</organism>
<dbReference type="InterPro" id="IPR023996">
    <property type="entry name" value="TonB-dep_OMP_SusC/RagA"/>
</dbReference>
<evidence type="ECO:0000313" key="4">
    <source>
        <dbReference type="EMBL" id="XCH23980.1"/>
    </source>
</evidence>
<dbReference type="SUPFAM" id="SSF56935">
    <property type="entry name" value="Porins"/>
    <property type="match status" value="1"/>
</dbReference>
<proteinExistence type="predicted"/>
<dbReference type="AlphaFoldDB" id="A0AAU8FJP3"/>
<gene>
    <name evidence="4" type="ORF">ABV298_27300</name>
</gene>
<protein>
    <submittedName>
        <fullName evidence="4">SusC/RagA family TonB-linked outer membrane protein</fullName>
    </submittedName>
</protein>
<dbReference type="EMBL" id="CP159289">
    <property type="protein sequence ID" value="XCH23980.1"/>
    <property type="molecule type" value="Genomic_DNA"/>
</dbReference>
<dbReference type="RefSeq" id="WP_353719304.1">
    <property type="nucleotide sequence ID" value="NZ_CP159289.1"/>
</dbReference>
<dbReference type="NCBIfam" id="TIGR04056">
    <property type="entry name" value="OMP_RagA_SusC"/>
    <property type="match status" value="1"/>
</dbReference>
<comment type="subcellular location">
    <subcellularLocation>
        <location evidence="1">Cell outer membrane</location>
    </subcellularLocation>
</comment>
<name>A0AAU8FJP3_9BACT</name>